<feature type="binding site" evidence="6">
    <location>
        <position position="127"/>
    </location>
    <ligand>
        <name>FAD</name>
        <dbReference type="ChEBI" id="CHEBI:57692"/>
    </ligand>
</feature>
<dbReference type="InterPro" id="IPR004099">
    <property type="entry name" value="Pyr_nucl-diS_OxRdtase_dimer"/>
</dbReference>
<dbReference type="AlphaFoldDB" id="A0A941AI87"/>
<dbReference type="Proteomes" id="UP000674234">
    <property type="component" value="Unassembled WGS sequence"/>
</dbReference>
<keyword evidence="6" id="KW-0520">NAD</keyword>
<keyword evidence="4" id="KW-0560">Oxidoreductase</keyword>
<sequence length="481" mass="51003">MDTTTQTGLHADLLVIGFGKGGSLVAAHMGRLGRRVVLVEESAHMYGGTCPNIGCVPTKALVHHAQGRRPGDPPQEWYEGAVGEVQALSAKFRAGNFASMNGADTVTVVTGHAVFAGPHTVDIDLSGELADAGDVADMVVGDSLRVTADTILINTGARPIVPDIPGLRDSKRTVISTELIQTTTLPERLAIVGAGYLGIEFASIYRRFGSRVTLFERTRRILGHEDDDAVAAAIAILEDEGVEIITGAQIKEVRDGENEATIVYEKDGDEHTVDADTILAASGRAPVIQDLGLEAAGVRTTPRGAVEVDEHLRTSQPHIYALGDVRGGPQHTYLSLDDGRIVLDQLAGDGSRSTADRVAIPRTLFITPPLAAVGLTEKEAREAGHRVKIAMQAVADITAMPRSYIVEDTRGLMKFVIDAESDQILGATLLSIDAQELVNTVALAIRHGVTAAELRDAVYTHPTSTEAFNGVLGVIVRSDGE</sequence>
<dbReference type="Pfam" id="PF02852">
    <property type="entry name" value="Pyr_redox_dim"/>
    <property type="match status" value="1"/>
</dbReference>
<feature type="binding site" evidence="6">
    <location>
        <position position="324"/>
    </location>
    <ligand>
        <name>FAD</name>
        <dbReference type="ChEBI" id="CHEBI:57692"/>
    </ligand>
</feature>
<evidence type="ECO:0000313" key="11">
    <source>
        <dbReference type="Proteomes" id="UP000674234"/>
    </source>
</evidence>
<feature type="binding site" evidence="6">
    <location>
        <position position="216"/>
    </location>
    <ligand>
        <name>NAD(+)</name>
        <dbReference type="ChEBI" id="CHEBI:57540"/>
    </ligand>
</feature>
<dbReference type="PRINTS" id="PR00411">
    <property type="entry name" value="PNDRDTASEI"/>
</dbReference>
<keyword evidence="11" id="KW-1185">Reference proteome</keyword>
<comment type="similarity">
    <text evidence="1">Belongs to the class-I pyridine nucleotide-disulfide oxidoreductase family.</text>
</comment>
<feature type="binding site" evidence="6">
    <location>
        <position position="59"/>
    </location>
    <ligand>
        <name>FAD</name>
        <dbReference type="ChEBI" id="CHEBI:57692"/>
    </ligand>
</feature>
<feature type="domain" description="FAD/NAD(P)-binding" evidence="9">
    <location>
        <begin position="12"/>
        <end position="338"/>
    </location>
</feature>
<dbReference type="Gene3D" id="3.50.50.60">
    <property type="entry name" value="FAD/NAD(P)-binding domain"/>
    <property type="match status" value="2"/>
</dbReference>
<dbReference type="PANTHER" id="PTHR43014:SF4">
    <property type="entry name" value="PYRIDINE NUCLEOTIDE-DISULFIDE OXIDOREDUCTASE RCLA-RELATED"/>
    <property type="match status" value="1"/>
</dbReference>
<proteinExistence type="inferred from homology"/>
<feature type="active site" description="Proton acceptor" evidence="5">
    <location>
        <position position="461"/>
    </location>
</feature>
<evidence type="ECO:0000259" key="9">
    <source>
        <dbReference type="Pfam" id="PF07992"/>
    </source>
</evidence>
<protein>
    <submittedName>
        <fullName evidence="10">FAD-dependent oxidoreductase</fullName>
    </submittedName>
</protein>
<evidence type="ECO:0000256" key="6">
    <source>
        <dbReference type="PIRSR" id="PIRSR000350-3"/>
    </source>
</evidence>
<gene>
    <name evidence="10" type="ORF">JOL79_14030</name>
</gene>
<dbReference type="SUPFAM" id="SSF51905">
    <property type="entry name" value="FAD/NAD(P)-binding domain"/>
    <property type="match status" value="1"/>
</dbReference>
<comment type="cofactor">
    <cofactor evidence="6">
        <name>FAD</name>
        <dbReference type="ChEBI" id="CHEBI:57692"/>
    </cofactor>
    <text evidence="6">Binds 1 FAD per subunit.</text>
</comment>
<accession>A0A941AI87</accession>
<organism evidence="10 11">
    <name type="scientific">Microbispora oryzae</name>
    <dbReference type="NCBI Taxonomy" id="2806554"/>
    <lineage>
        <taxon>Bacteria</taxon>
        <taxon>Bacillati</taxon>
        <taxon>Actinomycetota</taxon>
        <taxon>Actinomycetes</taxon>
        <taxon>Streptosporangiales</taxon>
        <taxon>Streptosporangiaceae</taxon>
        <taxon>Microbispora</taxon>
    </lineage>
</organism>
<evidence type="ECO:0000259" key="8">
    <source>
        <dbReference type="Pfam" id="PF02852"/>
    </source>
</evidence>
<keyword evidence="6" id="KW-0547">Nucleotide-binding</keyword>
<dbReference type="InterPro" id="IPR001100">
    <property type="entry name" value="Pyr_nuc-diS_OxRdtase"/>
</dbReference>
<dbReference type="FunFam" id="3.30.390.30:FF:000001">
    <property type="entry name" value="Dihydrolipoyl dehydrogenase"/>
    <property type="match status" value="1"/>
</dbReference>
<evidence type="ECO:0000256" key="5">
    <source>
        <dbReference type="PIRSR" id="PIRSR000350-2"/>
    </source>
</evidence>
<dbReference type="PANTHER" id="PTHR43014">
    <property type="entry name" value="MERCURIC REDUCTASE"/>
    <property type="match status" value="1"/>
</dbReference>
<reference evidence="10" key="1">
    <citation type="submission" date="2021-02" db="EMBL/GenBank/DDBJ databases">
        <title>Draft genome sequence of Microbispora sp. RL4-1S isolated from rice leaves in Thailand.</title>
        <authorList>
            <person name="Muangham S."/>
            <person name="Duangmal K."/>
        </authorList>
    </citation>
    <scope>NUCLEOTIDE SEQUENCE</scope>
    <source>
        <strain evidence="10">RL4-1S</strain>
    </source>
</reference>
<dbReference type="InterPro" id="IPR023753">
    <property type="entry name" value="FAD/NAD-binding_dom"/>
</dbReference>
<evidence type="ECO:0000256" key="2">
    <source>
        <dbReference type="ARBA" id="ARBA00022630"/>
    </source>
</evidence>
<dbReference type="Gene3D" id="3.30.390.30">
    <property type="match status" value="1"/>
</dbReference>
<keyword evidence="2" id="KW-0285">Flavoprotein</keyword>
<dbReference type="GO" id="GO:0050660">
    <property type="term" value="F:flavin adenine dinucleotide binding"/>
    <property type="evidence" value="ECO:0007669"/>
    <property type="project" value="TreeGrafter"/>
</dbReference>
<dbReference type="InterPro" id="IPR036188">
    <property type="entry name" value="FAD/NAD-bd_sf"/>
</dbReference>
<feature type="binding site" evidence="6">
    <location>
        <position position="283"/>
    </location>
    <ligand>
        <name>NAD(+)</name>
        <dbReference type="ChEBI" id="CHEBI:57540"/>
    </ligand>
</feature>
<dbReference type="PIRSF" id="PIRSF000350">
    <property type="entry name" value="Mercury_reductase_MerA"/>
    <property type="match status" value="1"/>
</dbReference>
<keyword evidence="3 6" id="KW-0274">FAD</keyword>
<evidence type="ECO:0000256" key="1">
    <source>
        <dbReference type="ARBA" id="ARBA00007532"/>
    </source>
</evidence>
<comment type="caution">
    <text evidence="10">The sequence shown here is derived from an EMBL/GenBank/DDBJ whole genome shotgun (WGS) entry which is preliminary data.</text>
</comment>
<dbReference type="SUPFAM" id="SSF55424">
    <property type="entry name" value="FAD/NAD-linked reductases, dimerisation (C-terminal) domain"/>
    <property type="match status" value="1"/>
</dbReference>
<evidence type="ECO:0000313" key="10">
    <source>
        <dbReference type="EMBL" id="MBP2704935.1"/>
    </source>
</evidence>
<evidence type="ECO:0000256" key="7">
    <source>
        <dbReference type="PIRSR" id="PIRSR000350-4"/>
    </source>
</evidence>
<dbReference type="PRINTS" id="PR00368">
    <property type="entry name" value="FADPNR"/>
</dbReference>
<name>A0A941AI87_9ACTN</name>
<feature type="binding site" evidence="6">
    <location>
        <begin position="193"/>
        <end position="200"/>
    </location>
    <ligand>
        <name>NAD(+)</name>
        <dbReference type="ChEBI" id="CHEBI:57540"/>
    </ligand>
</feature>
<dbReference type="InterPro" id="IPR016156">
    <property type="entry name" value="FAD/NAD-linked_Rdtase_dimer_sf"/>
</dbReference>
<dbReference type="GO" id="GO:0003955">
    <property type="term" value="F:NAD(P)H dehydrogenase (quinone) activity"/>
    <property type="evidence" value="ECO:0007669"/>
    <property type="project" value="TreeGrafter"/>
</dbReference>
<dbReference type="Pfam" id="PF07992">
    <property type="entry name" value="Pyr_redox_2"/>
    <property type="match status" value="1"/>
</dbReference>
<evidence type="ECO:0000256" key="4">
    <source>
        <dbReference type="ARBA" id="ARBA00023002"/>
    </source>
</evidence>
<feature type="disulfide bond" description="Redox-active" evidence="7">
    <location>
        <begin position="50"/>
        <end position="55"/>
    </location>
</feature>
<dbReference type="RefSeq" id="WP_210156213.1">
    <property type="nucleotide sequence ID" value="NZ_JAFCNB010000006.1"/>
</dbReference>
<dbReference type="EMBL" id="JAFCNB010000006">
    <property type="protein sequence ID" value="MBP2704935.1"/>
    <property type="molecule type" value="Genomic_DNA"/>
</dbReference>
<feature type="domain" description="Pyridine nucleotide-disulphide oxidoreductase dimerisation" evidence="8">
    <location>
        <begin position="360"/>
        <end position="469"/>
    </location>
</feature>
<evidence type="ECO:0000256" key="3">
    <source>
        <dbReference type="ARBA" id="ARBA00022827"/>
    </source>
</evidence>